<sequence>MEHEQTIPEQRKEGESAPEPDTSATSAASAPRRRRAGRTTLLIAGAAVLGVLAGTVTGYAVQYHREPTPLPPLAQQKIDGPKPAAMNDATSRRSINATRWHKADEDLAKKLLDVPGGVQDSFSGPVSTDAFSADYFLEPSQAVGSLIRDAKRLATARWAENDRNFIEINLLQFRDRAGADDFYTEIVQYMPDKDHAGNTGKDLPGAPADFGHMWIDSKAHQEPGYHPIRQGRAVVRRGDIVMSIEYTNNRGDVDEKALVELAKRQMERL</sequence>
<feature type="transmembrane region" description="Helical" evidence="2">
    <location>
        <begin position="41"/>
        <end position="61"/>
    </location>
</feature>
<dbReference type="RefSeq" id="WP_328739718.1">
    <property type="nucleotide sequence ID" value="NZ_CP108036.1"/>
</dbReference>
<proteinExistence type="predicted"/>
<keyword evidence="2" id="KW-0472">Membrane</keyword>
<evidence type="ECO:0000313" key="3">
    <source>
        <dbReference type="EMBL" id="WUN80698.1"/>
    </source>
</evidence>
<evidence type="ECO:0000256" key="1">
    <source>
        <dbReference type="SAM" id="MobiDB-lite"/>
    </source>
</evidence>
<organism evidence="3 4">
    <name type="scientific">Streptomyces erythrochromogenes</name>
    <dbReference type="NCBI Taxonomy" id="285574"/>
    <lineage>
        <taxon>Bacteria</taxon>
        <taxon>Bacillati</taxon>
        <taxon>Actinomycetota</taxon>
        <taxon>Actinomycetes</taxon>
        <taxon>Kitasatosporales</taxon>
        <taxon>Streptomycetaceae</taxon>
        <taxon>Streptomyces</taxon>
    </lineage>
</organism>
<dbReference type="Proteomes" id="UP001432312">
    <property type="component" value="Chromosome"/>
</dbReference>
<gene>
    <name evidence="3" type="ORF">OHA91_20575</name>
</gene>
<accession>A0ABZ1QDH5</accession>
<dbReference type="EMBL" id="CP108036">
    <property type="protein sequence ID" value="WUN80698.1"/>
    <property type="molecule type" value="Genomic_DNA"/>
</dbReference>
<name>A0ABZ1QDH5_9ACTN</name>
<feature type="region of interest" description="Disordered" evidence="1">
    <location>
        <begin position="1"/>
        <end position="34"/>
    </location>
</feature>
<keyword evidence="2" id="KW-1133">Transmembrane helix</keyword>
<reference evidence="3" key="1">
    <citation type="submission" date="2022-10" db="EMBL/GenBank/DDBJ databases">
        <title>The complete genomes of actinobacterial strains from the NBC collection.</title>
        <authorList>
            <person name="Joergensen T.S."/>
            <person name="Alvarez Arevalo M."/>
            <person name="Sterndorff E.B."/>
            <person name="Faurdal D."/>
            <person name="Vuksanovic O."/>
            <person name="Mourched A.-S."/>
            <person name="Charusanti P."/>
            <person name="Shaw S."/>
            <person name="Blin K."/>
            <person name="Weber T."/>
        </authorList>
    </citation>
    <scope>NUCLEOTIDE SEQUENCE</scope>
    <source>
        <strain evidence="3">NBC_00303</strain>
    </source>
</reference>
<keyword evidence="2" id="KW-0812">Transmembrane</keyword>
<feature type="compositionally biased region" description="Basic and acidic residues" evidence="1">
    <location>
        <begin position="1"/>
        <end position="15"/>
    </location>
</feature>
<keyword evidence="4" id="KW-1185">Reference proteome</keyword>
<dbReference type="GeneID" id="95498481"/>
<feature type="region of interest" description="Disordered" evidence="1">
    <location>
        <begin position="70"/>
        <end position="90"/>
    </location>
</feature>
<feature type="compositionally biased region" description="Low complexity" evidence="1">
    <location>
        <begin position="17"/>
        <end position="30"/>
    </location>
</feature>
<evidence type="ECO:0000313" key="4">
    <source>
        <dbReference type="Proteomes" id="UP001432312"/>
    </source>
</evidence>
<evidence type="ECO:0000256" key="2">
    <source>
        <dbReference type="SAM" id="Phobius"/>
    </source>
</evidence>
<protein>
    <submittedName>
        <fullName evidence="3">Uncharacterized protein</fullName>
    </submittedName>
</protein>